<dbReference type="EMBL" id="DSMR01000391">
    <property type="protein sequence ID" value="HET47582.1"/>
    <property type="molecule type" value="Genomic_DNA"/>
</dbReference>
<protein>
    <submittedName>
        <fullName evidence="2">Glycine cleavage system protein H</fullName>
    </submittedName>
</protein>
<dbReference type="Gene3D" id="2.40.50.100">
    <property type="match status" value="1"/>
</dbReference>
<comment type="caution">
    <text evidence="2">The sequence shown here is derived from an EMBL/GenBank/DDBJ whole genome shotgun (WGS) entry which is preliminary data.</text>
</comment>
<dbReference type="EMBL" id="DSHW01000115">
    <property type="protein sequence ID" value="HEQ88075.1"/>
    <property type="molecule type" value="Genomic_DNA"/>
</dbReference>
<dbReference type="AlphaFoldDB" id="A0A7C2NJD5"/>
<dbReference type="Pfam" id="PF01597">
    <property type="entry name" value="GCV_H"/>
    <property type="match status" value="1"/>
</dbReference>
<dbReference type="SUPFAM" id="SSF51230">
    <property type="entry name" value="Single hybrid motif"/>
    <property type="match status" value="1"/>
</dbReference>
<proteinExistence type="predicted"/>
<accession>A0A7C2NJD5</accession>
<evidence type="ECO:0000313" key="1">
    <source>
        <dbReference type="EMBL" id="HEQ88075.1"/>
    </source>
</evidence>
<gene>
    <name evidence="1" type="ORF">ENP06_01530</name>
    <name evidence="2" type="ORF">ENQ31_05420</name>
</gene>
<dbReference type="CDD" id="cd06848">
    <property type="entry name" value="GCS_H"/>
    <property type="match status" value="1"/>
</dbReference>
<name>A0A7C2NJD5_9BACT</name>
<sequence length="222" mass="23751">MTVIIVAISILLFVSIEAIGVLLRRRRVETATEKIRAFAPVHAPKGVFLSPGHSWAFLTQTGELRLGVDELLAQALGGADRVELPKPGTTLRKGEPMAKIHRLSRTLTVPSPVDGTVVAVNETVARGPVPLDADPYGAFWFVTAVPLEHTEALASLKVGDRAVQWLKGEMQRFSEFLAARLTPKALGVALADGARPVVGAALALDEAAFSQFQREFAGVNPS</sequence>
<organism evidence="2">
    <name type="scientific">Thermoanaerobaculum aquaticum</name>
    <dbReference type="NCBI Taxonomy" id="1312852"/>
    <lineage>
        <taxon>Bacteria</taxon>
        <taxon>Pseudomonadati</taxon>
        <taxon>Acidobacteriota</taxon>
        <taxon>Thermoanaerobaculia</taxon>
        <taxon>Thermoanaerobaculales</taxon>
        <taxon>Thermoanaerobaculaceae</taxon>
        <taxon>Thermoanaerobaculum</taxon>
    </lineage>
</organism>
<dbReference type="InterPro" id="IPR033753">
    <property type="entry name" value="GCV_H/Fam206"/>
</dbReference>
<evidence type="ECO:0000313" key="2">
    <source>
        <dbReference type="EMBL" id="HET47582.1"/>
    </source>
</evidence>
<reference evidence="2" key="1">
    <citation type="journal article" date="2020" name="mSystems">
        <title>Genome- and Community-Level Interaction Insights into Carbon Utilization and Element Cycling Functions of Hydrothermarchaeota in Hydrothermal Sediment.</title>
        <authorList>
            <person name="Zhou Z."/>
            <person name="Liu Y."/>
            <person name="Xu W."/>
            <person name="Pan J."/>
            <person name="Luo Z.H."/>
            <person name="Li M."/>
        </authorList>
    </citation>
    <scope>NUCLEOTIDE SEQUENCE [LARGE SCALE GENOMIC DNA]</scope>
    <source>
        <strain evidence="1">SpSt-186</strain>
        <strain evidence="2">SpSt-299</strain>
    </source>
</reference>
<dbReference type="InterPro" id="IPR011053">
    <property type="entry name" value="Single_hybrid_motif"/>
</dbReference>